<keyword evidence="6" id="KW-0442">Lipid degradation</keyword>
<dbReference type="InterPro" id="IPR051238">
    <property type="entry name" value="GDSL_esterase/lipase"/>
</dbReference>
<evidence type="ECO:0000256" key="4">
    <source>
        <dbReference type="ARBA" id="ARBA00022729"/>
    </source>
</evidence>
<dbReference type="RefSeq" id="XP_021851649.2">
    <property type="nucleotide sequence ID" value="XM_021995957.2"/>
</dbReference>
<evidence type="ECO:0000256" key="6">
    <source>
        <dbReference type="ARBA" id="ARBA00022963"/>
    </source>
</evidence>
<dbReference type="Gene3D" id="3.40.50.1110">
    <property type="entry name" value="SGNH hydrolase"/>
    <property type="match status" value="1"/>
</dbReference>
<sequence length="348" mass="38477">MMLRIVVLVLIIVCADLAKGESKVPCYFIFGDSLSDVGNNNDLRTLAKTNYPPYGVDFPGGIATGRFSNNRTIEDFITTFLGFNKSIAPYSAQINEDILRGVNFASGAAGILSNSGSQLGDRVWMDKQIRNYLITTSKLVLKVRGHVSDYLNKCLYTVNIGSNDYINNYFMPENYPSKRLYTPEQFANLLIVRFRSQLQALYNTGARKVAVFGLGLIGCTPAQIAMRNATQCIDEINQAANLFNEKLPSLIDDFNRLPMAKFTLISLTAMQALNPLPPGIITTSTCCQLRSDFQCEPFTPPCANRNIYAFFDGYHPTDVVNGGVAESAYNTPNRMIANPMNINELSSS</sequence>
<dbReference type="GO" id="GO:0016788">
    <property type="term" value="F:hydrolase activity, acting on ester bonds"/>
    <property type="evidence" value="ECO:0007669"/>
    <property type="project" value="InterPro"/>
</dbReference>
<feature type="chain" id="PRO_5046138575" evidence="8">
    <location>
        <begin position="21"/>
        <end position="348"/>
    </location>
</feature>
<dbReference type="PANTHER" id="PTHR45650">
    <property type="entry name" value="GDSL-LIKE LIPASE/ACYLHYDROLASE-RELATED"/>
    <property type="match status" value="1"/>
</dbReference>
<dbReference type="InterPro" id="IPR035669">
    <property type="entry name" value="SGNH_plant_lipase-like"/>
</dbReference>
<proteinExistence type="inferred from homology"/>
<dbReference type="Proteomes" id="UP000813463">
    <property type="component" value="Chromosome 5"/>
</dbReference>
<reference evidence="10" key="2">
    <citation type="submission" date="2025-08" db="UniProtKB">
        <authorList>
            <consortium name="RefSeq"/>
        </authorList>
    </citation>
    <scope>IDENTIFICATION</scope>
    <source>
        <tissue evidence="10">Leaf</tissue>
    </source>
</reference>
<evidence type="ECO:0000256" key="8">
    <source>
        <dbReference type="SAM" id="SignalP"/>
    </source>
</evidence>
<dbReference type="KEGG" id="soe:110791207"/>
<feature type="signal peptide" evidence="8">
    <location>
        <begin position="1"/>
        <end position="20"/>
    </location>
</feature>
<comment type="similarity">
    <text evidence="2">Belongs to the 'GDSL' lipolytic enzyme family.</text>
</comment>
<keyword evidence="4 8" id="KW-0732">Signal</keyword>
<dbReference type="GO" id="GO:0016042">
    <property type="term" value="P:lipid catabolic process"/>
    <property type="evidence" value="ECO:0007669"/>
    <property type="project" value="UniProtKB-KW"/>
</dbReference>
<dbReference type="InterPro" id="IPR001087">
    <property type="entry name" value="GDSL"/>
</dbReference>
<reference evidence="9" key="1">
    <citation type="journal article" date="2021" name="Nat. Commun.">
        <title>Genomic analyses provide insights into spinach domestication and the genetic basis of agronomic traits.</title>
        <authorList>
            <person name="Cai X."/>
            <person name="Sun X."/>
            <person name="Xu C."/>
            <person name="Sun H."/>
            <person name="Wang X."/>
            <person name="Ge C."/>
            <person name="Zhang Z."/>
            <person name="Wang Q."/>
            <person name="Fei Z."/>
            <person name="Jiao C."/>
            <person name="Wang Q."/>
        </authorList>
    </citation>
    <scope>NUCLEOTIDE SEQUENCE [LARGE SCALE GENOMIC DNA]</scope>
    <source>
        <strain evidence="9">cv. Varoflay</strain>
    </source>
</reference>
<dbReference type="Pfam" id="PF00657">
    <property type="entry name" value="Lipase_GDSL"/>
    <property type="match status" value="1"/>
</dbReference>
<evidence type="ECO:0000256" key="5">
    <source>
        <dbReference type="ARBA" id="ARBA00022801"/>
    </source>
</evidence>
<keyword evidence="7" id="KW-0443">Lipid metabolism</keyword>
<evidence type="ECO:0000313" key="10">
    <source>
        <dbReference type="RefSeq" id="XP_021851649.2"/>
    </source>
</evidence>
<dbReference type="CDD" id="cd01837">
    <property type="entry name" value="SGNH_plant_lipase_like"/>
    <property type="match status" value="1"/>
</dbReference>
<dbReference type="PANTHER" id="PTHR45650:SF91">
    <property type="match status" value="1"/>
</dbReference>
<organism evidence="9 10">
    <name type="scientific">Spinacia oleracea</name>
    <name type="common">Spinach</name>
    <dbReference type="NCBI Taxonomy" id="3562"/>
    <lineage>
        <taxon>Eukaryota</taxon>
        <taxon>Viridiplantae</taxon>
        <taxon>Streptophyta</taxon>
        <taxon>Embryophyta</taxon>
        <taxon>Tracheophyta</taxon>
        <taxon>Spermatophyta</taxon>
        <taxon>Magnoliopsida</taxon>
        <taxon>eudicotyledons</taxon>
        <taxon>Gunneridae</taxon>
        <taxon>Pentapetalae</taxon>
        <taxon>Caryophyllales</taxon>
        <taxon>Chenopodiaceae</taxon>
        <taxon>Chenopodioideae</taxon>
        <taxon>Anserineae</taxon>
        <taxon>Spinacia</taxon>
    </lineage>
</organism>
<evidence type="ECO:0000256" key="3">
    <source>
        <dbReference type="ARBA" id="ARBA00022525"/>
    </source>
</evidence>
<dbReference type="GO" id="GO:0005576">
    <property type="term" value="C:extracellular region"/>
    <property type="evidence" value="ECO:0007669"/>
    <property type="project" value="UniProtKB-SubCell"/>
</dbReference>
<dbReference type="InterPro" id="IPR036514">
    <property type="entry name" value="SGNH_hydro_sf"/>
</dbReference>
<gene>
    <name evidence="10" type="primary">LOC110791207</name>
</gene>
<evidence type="ECO:0000256" key="1">
    <source>
        <dbReference type="ARBA" id="ARBA00004613"/>
    </source>
</evidence>
<evidence type="ECO:0000256" key="7">
    <source>
        <dbReference type="ARBA" id="ARBA00023098"/>
    </source>
</evidence>
<keyword evidence="9" id="KW-1185">Reference proteome</keyword>
<accession>A0A9R0JYD7</accession>
<dbReference type="GeneID" id="110791207"/>
<protein>
    <submittedName>
        <fullName evidence="10">GDSL esterase/lipase At1g29660</fullName>
    </submittedName>
</protein>
<comment type="subcellular location">
    <subcellularLocation>
        <location evidence="1">Secreted</location>
    </subcellularLocation>
</comment>
<evidence type="ECO:0000313" key="9">
    <source>
        <dbReference type="Proteomes" id="UP000813463"/>
    </source>
</evidence>
<name>A0A9R0JYD7_SPIOL</name>
<dbReference type="AlphaFoldDB" id="A0A9R0JYD7"/>
<keyword evidence="3" id="KW-0964">Secreted</keyword>
<evidence type="ECO:0000256" key="2">
    <source>
        <dbReference type="ARBA" id="ARBA00008668"/>
    </source>
</evidence>
<keyword evidence="5" id="KW-0378">Hydrolase</keyword>